<keyword evidence="3" id="KW-1185">Reference proteome</keyword>
<dbReference type="EMBL" id="JAUJYO010000002">
    <property type="protein sequence ID" value="KAK1323579.1"/>
    <property type="molecule type" value="Genomic_DNA"/>
</dbReference>
<evidence type="ECO:0008006" key="4">
    <source>
        <dbReference type="Google" id="ProtNLM"/>
    </source>
</evidence>
<evidence type="ECO:0000313" key="3">
    <source>
        <dbReference type="Proteomes" id="UP001180020"/>
    </source>
</evidence>
<reference evidence="2" key="2">
    <citation type="submission" date="2023-06" db="EMBL/GenBank/DDBJ databases">
        <authorList>
            <person name="Ma L."/>
            <person name="Liu K.-W."/>
            <person name="Li Z."/>
            <person name="Hsiao Y.-Y."/>
            <person name="Qi Y."/>
            <person name="Fu T."/>
            <person name="Tang G."/>
            <person name="Zhang D."/>
            <person name="Sun W.-H."/>
            <person name="Liu D.-K."/>
            <person name="Li Y."/>
            <person name="Chen G.-Z."/>
            <person name="Liu X.-D."/>
            <person name="Liao X.-Y."/>
            <person name="Jiang Y.-T."/>
            <person name="Yu X."/>
            <person name="Hao Y."/>
            <person name="Huang J."/>
            <person name="Zhao X.-W."/>
            <person name="Ke S."/>
            <person name="Chen Y.-Y."/>
            <person name="Wu W.-L."/>
            <person name="Hsu J.-L."/>
            <person name="Lin Y.-F."/>
            <person name="Huang M.-D."/>
            <person name="Li C.-Y."/>
            <person name="Huang L."/>
            <person name="Wang Z.-W."/>
            <person name="Zhao X."/>
            <person name="Zhong W.-Y."/>
            <person name="Peng D.-H."/>
            <person name="Ahmad S."/>
            <person name="Lan S."/>
            <person name="Zhang J.-S."/>
            <person name="Tsai W.-C."/>
            <person name="Van De Peer Y."/>
            <person name="Liu Z.-J."/>
        </authorList>
    </citation>
    <scope>NUCLEOTIDE SEQUENCE</scope>
    <source>
        <strain evidence="2">CP</strain>
        <tissue evidence="2">Leaves</tissue>
    </source>
</reference>
<feature type="compositionally biased region" description="Polar residues" evidence="1">
    <location>
        <begin position="84"/>
        <end position="95"/>
    </location>
</feature>
<proteinExistence type="predicted"/>
<comment type="caution">
    <text evidence="2">The sequence shown here is derived from an EMBL/GenBank/DDBJ whole genome shotgun (WGS) entry which is preliminary data.</text>
</comment>
<feature type="compositionally biased region" description="Polar residues" evidence="1">
    <location>
        <begin position="152"/>
        <end position="167"/>
    </location>
</feature>
<protein>
    <recommendedName>
        <fullName evidence="4">BED-type domain-containing protein</fullName>
    </recommendedName>
</protein>
<evidence type="ECO:0000313" key="2">
    <source>
        <dbReference type="EMBL" id="KAK1323579.1"/>
    </source>
</evidence>
<dbReference type="PANTHER" id="PTHR46951">
    <property type="entry name" value="BED-TYPE DOMAIN-CONTAINING PROTEIN"/>
    <property type="match status" value="1"/>
</dbReference>
<sequence length="239" mass="27040">MSSAASTPSEFPLRPVSNDPCWKYGQYVSANDKSRIKCILCNSYVATGGLARFRMHLIRMPNSNARQCVNATSEIKKEIRDYYDSQSKASRTNARYQDPYLRPNTEVEDEDDDVVPLESNPGPSSRPDPSQPKKRIRDRSRGPLDRMFSRGSEVNTRNTSQTQTSIESHFKKDEMNETYRSIAQFFYHAGIAFNAAATAPFKRMIKKIGDFGRGLKPPTPYQLAGPLLDSEVEATRELE</sequence>
<accession>A0AAV9FE68</accession>
<evidence type="ECO:0000256" key="1">
    <source>
        <dbReference type="SAM" id="MobiDB-lite"/>
    </source>
</evidence>
<gene>
    <name evidence="2" type="ORF">QJS10_CPA02g00575</name>
</gene>
<feature type="region of interest" description="Disordered" evidence="1">
    <location>
        <begin position="82"/>
        <end position="172"/>
    </location>
</feature>
<organism evidence="2 3">
    <name type="scientific">Acorus calamus</name>
    <name type="common">Sweet flag</name>
    <dbReference type="NCBI Taxonomy" id="4465"/>
    <lineage>
        <taxon>Eukaryota</taxon>
        <taxon>Viridiplantae</taxon>
        <taxon>Streptophyta</taxon>
        <taxon>Embryophyta</taxon>
        <taxon>Tracheophyta</taxon>
        <taxon>Spermatophyta</taxon>
        <taxon>Magnoliopsida</taxon>
        <taxon>Liliopsida</taxon>
        <taxon>Acoraceae</taxon>
        <taxon>Acorus</taxon>
    </lineage>
</organism>
<feature type="compositionally biased region" description="Basic and acidic residues" evidence="1">
    <location>
        <begin position="139"/>
        <end position="148"/>
    </location>
</feature>
<reference evidence="2" key="1">
    <citation type="journal article" date="2023" name="Nat. Commun.">
        <title>Diploid and tetraploid genomes of Acorus and the evolution of monocots.</title>
        <authorList>
            <person name="Ma L."/>
            <person name="Liu K.W."/>
            <person name="Li Z."/>
            <person name="Hsiao Y.Y."/>
            <person name="Qi Y."/>
            <person name="Fu T."/>
            <person name="Tang G.D."/>
            <person name="Zhang D."/>
            <person name="Sun W.H."/>
            <person name="Liu D.K."/>
            <person name="Li Y."/>
            <person name="Chen G.Z."/>
            <person name="Liu X.D."/>
            <person name="Liao X.Y."/>
            <person name="Jiang Y.T."/>
            <person name="Yu X."/>
            <person name="Hao Y."/>
            <person name="Huang J."/>
            <person name="Zhao X.W."/>
            <person name="Ke S."/>
            <person name="Chen Y.Y."/>
            <person name="Wu W.L."/>
            <person name="Hsu J.L."/>
            <person name="Lin Y.F."/>
            <person name="Huang M.D."/>
            <person name="Li C.Y."/>
            <person name="Huang L."/>
            <person name="Wang Z.W."/>
            <person name="Zhao X."/>
            <person name="Zhong W.Y."/>
            <person name="Peng D.H."/>
            <person name="Ahmad S."/>
            <person name="Lan S."/>
            <person name="Zhang J.S."/>
            <person name="Tsai W.C."/>
            <person name="Van de Peer Y."/>
            <person name="Liu Z.J."/>
        </authorList>
    </citation>
    <scope>NUCLEOTIDE SEQUENCE</scope>
    <source>
        <strain evidence="2">CP</strain>
    </source>
</reference>
<dbReference type="AlphaFoldDB" id="A0AAV9FE68"/>
<dbReference type="PANTHER" id="PTHR46951:SF2">
    <property type="entry name" value="BED-TYPE DOMAIN-CONTAINING PROTEIN"/>
    <property type="match status" value="1"/>
</dbReference>
<name>A0AAV9FE68_ACOCL</name>
<dbReference type="Proteomes" id="UP001180020">
    <property type="component" value="Unassembled WGS sequence"/>
</dbReference>
<feature type="compositionally biased region" description="Acidic residues" evidence="1">
    <location>
        <begin position="106"/>
        <end position="115"/>
    </location>
</feature>